<feature type="transmembrane region" description="Helical" evidence="7">
    <location>
        <begin position="234"/>
        <end position="256"/>
    </location>
</feature>
<comment type="caution">
    <text evidence="9">The sequence shown here is derived from an EMBL/GenBank/DDBJ whole genome shotgun (WGS) entry which is preliminary data.</text>
</comment>
<keyword evidence="2" id="KW-0813">Transport</keyword>
<keyword evidence="5 7" id="KW-1133">Transmembrane helix</keyword>
<feature type="transmembrane region" description="Helical" evidence="7">
    <location>
        <begin position="187"/>
        <end position="213"/>
    </location>
</feature>
<feature type="transmembrane region" description="Helical" evidence="7">
    <location>
        <begin position="123"/>
        <end position="144"/>
    </location>
</feature>
<name>W7UWN8_RUMFL</name>
<dbReference type="OrthoDB" id="367897at2"/>
<dbReference type="GO" id="GO:0005886">
    <property type="term" value="C:plasma membrane"/>
    <property type="evidence" value="ECO:0007669"/>
    <property type="project" value="UniProtKB-SubCell"/>
</dbReference>
<dbReference type="InterPro" id="IPR000515">
    <property type="entry name" value="MetI-like"/>
</dbReference>
<keyword evidence="3" id="KW-1003">Cell membrane</keyword>
<dbReference type="Proteomes" id="UP000019365">
    <property type="component" value="Unassembled WGS sequence"/>
</dbReference>
<feature type="transmembrane region" description="Helical" evidence="7">
    <location>
        <begin position="98"/>
        <end position="116"/>
    </location>
</feature>
<organism evidence="9 10">
    <name type="scientific">Ruminococcus flavefaciens 007c</name>
    <dbReference type="NCBI Taxonomy" id="1341157"/>
    <lineage>
        <taxon>Bacteria</taxon>
        <taxon>Bacillati</taxon>
        <taxon>Bacillota</taxon>
        <taxon>Clostridia</taxon>
        <taxon>Eubacteriales</taxon>
        <taxon>Oscillospiraceae</taxon>
        <taxon>Ruminococcus</taxon>
    </lineage>
</organism>
<dbReference type="PANTHER" id="PTHR43227">
    <property type="entry name" value="BLL4140 PROTEIN"/>
    <property type="match status" value="1"/>
</dbReference>
<reference evidence="9 10" key="1">
    <citation type="journal article" date="2014" name="PLoS ONE">
        <title>Rumen cellulosomics: divergent fiber-degrading strategies revealed by comparative genome-wide analysis of six ruminococcal strains.</title>
        <authorList>
            <person name="Dassa B."/>
            <person name="Borovok I."/>
            <person name="Ruimy-Israeli V."/>
            <person name="Lamed R."/>
            <person name="Flint H.J."/>
            <person name="Duncan S.H."/>
            <person name="Henrissat B."/>
            <person name="Coutinho P."/>
            <person name="Morrison M."/>
            <person name="Mosoni P."/>
            <person name="Yeoman C.J."/>
            <person name="White B.A."/>
            <person name="Bayer E.A."/>
        </authorList>
    </citation>
    <scope>NUCLEOTIDE SEQUENCE [LARGE SCALE GENOMIC DNA]</scope>
    <source>
        <strain evidence="9 10">007c</strain>
    </source>
</reference>
<evidence type="ECO:0000313" key="9">
    <source>
        <dbReference type="EMBL" id="EWM52782.1"/>
    </source>
</evidence>
<evidence type="ECO:0000256" key="7">
    <source>
        <dbReference type="SAM" id="Phobius"/>
    </source>
</evidence>
<dbReference type="InterPro" id="IPR035906">
    <property type="entry name" value="MetI-like_sf"/>
</dbReference>
<dbReference type="CDD" id="cd06261">
    <property type="entry name" value="TM_PBP2"/>
    <property type="match status" value="1"/>
</dbReference>
<feature type="transmembrane region" description="Helical" evidence="7">
    <location>
        <begin position="27"/>
        <end position="46"/>
    </location>
</feature>
<protein>
    <submittedName>
        <fullName evidence="9">ABC transporter permease</fullName>
    </submittedName>
</protein>
<evidence type="ECO:0000256" key="3">
    <source>
        <dbReference type="ARBA" id="ARBA00022475"/>
    </source>
</evidence>
<evidence type="ECO:0000256" key="1">
    <source>
        <dbReference type="ARBA" id="ARBA00004651"/>
    </source>
</evidence>
<keyword evidence="4 7" id="KW-0812">Transmembrane</keyword>
<evidence type="ECO:0000256" key="5">
    <source>
        <dbReference type="ARBA" id="ARBA00022989"/>
    </source>
</evidence>
<dbReference type="AlphaFoldDB" id="W7UWN8"/>
<gene>
    <name evidence="9" type="ORF">RF007C_14285</name>
</gene>
<dbReference type="PROSITE" id="PS50928">
    <property type="entry name" value="ABC_TM1"/>
    <property type="match status" value="1"/>
</dbReference>
<evidence type="ECO:0000256" key="4">
    <source>
        <dbReference type="ARBA" id="ARBA00022692"/>
    </source>
</evidence>
<evidence type="ECO:0000259" key="8">
    <source>
        <dbReference type="PROSITE" id="PS50928"/>
    </source>
</evidence>
<dbReference type="Gene3D" id="1.10.3720.10">
    <property type="entry name" value="MetI-like"/>
    <property type="match status" value="1"/>
</dbReference>
<dbReference type="InterPro" id="IPR050809">
    <property type="entry name" value="UgpAE/MalFG_permease"/>
</dbReference>
<accession>W7UWN8</accession>
<evidence type="ECO:0000256" key="2">
    <source>
        <dbReference type="ARBA" id="ARBA00022448"/>
    </source>
</evidence>
<dbReference type="RefSeq" id="WP_037299864.1">
    <property type="nucleotide sequence ID" value="NZ_ATAX01000028.1"/>
</dbReference>
<evidence type="ECO:0000313" key="10">
    <source>
        <dbReference type="Proteomes" id="UP000019365"/>
    </source>
</evidence>
<dbReference type="eggNOG" id="COG1175">
    <property type="taxonomic scope" value="Bacteria"/>
</dbReference>
<dbReference type="PANTHER" id="PTHR43227:SF3">
    <property type="entry name" value="BINDING-PROTEIN-DEPENDENT TRANSPORT SYSTEMS INNER MEMBRANE COMPONENT"/>
    <property type="match status" value="1"/>
</dbReference>
<dbReference type="GO" id="GO:0055085">
    <property type="term" value="P:transmembrane transport"/>
    <property type="evidence" value="ECO:0007669"/>
    <property type="project" value="InterPro"/>
</dbReference>
<proteinExistence type="predicted"/>
<dbReference type="SUPFAM" id="SSF161098">
    <property type="entry name" value="MetI-like"/>
    <property type="match status" value="1"/>
</dbReference>
<feature type="domain" description="ABC transmembrane type-1" evidence="8">
    <location>
        <begin position="90"/>
        <end position="305"/>
    </location>
</feature>
<dbReference type="EMBL" id="ATAX01000028">
    <property type="protein sequence ID" value="EWM52782.1"/>
    <property type="molecule type" value="Genomic_DNA"/>
</dbReference>
<feature type="transmembrane region" description="Helical" evidence="7">
    <location>
        <begin position="286"/>
        <end position="309"/>
    </location>
</feature>
<dbReference type="PATRIC" id="fig|1341157.4.peg.2253"/>
<keyword evidence="6 7" id="KW-0472">Membrane</keyword>
<sequence length="313" mass="35190">MSGKAGAPAEKKEKKHRLISYERRKSLYGYGFISLWLVGTVIFFLIPLGKSLWYSFCDVSVEPGALRTKYIGMKNYFSVLSEDPYYTDYLLDTLLETLWKTPLILIFSLFIAVILNQKFRGRALARAVFFLPVIIATGPVYRIISGDMESTGNSGAEQFSTMFSTNMVGDLLSFLGVYEISQSMTEFIIAVADNIFGIVWSSGIQILLFLAALQNIPSSAREAAQLEGATAWEYFWKITFPYVTPFILANLIFTVIDSFTNPMNSVMNRIVAMKNQWEFGGASAMAWVYFLIVLAAVGIISAIVNKFIYYEND</sequence>
<comment type="subcellular location">
    <subcellularLocation>
        <location evidence="1">Cell membrane</location>
        <topology evidence="1">Multi-pass membrane protein</topology>
    </subcellularLocation>
</comment>
<keyword evidence="10" id="KW-1185">Reference proteome</keyword>
<evidence type="ECO:0000256" key="6">
    <source>
        <dbReference type="ARBA" id="ARBA00023136"/>
    </source>
</evidence>